<sequence>MGAHRQPPALVPTLTDMVEPAPEPTAEAATALLNGSAGPLQPCQAEAALTSLTFDEAALDEVVERVLARLQPHLQQQLQAAWARWLQQRLAEEGPALHQALLRELAGSLRAELTRIGREALANRGGLHGQHDPK</sequence>
<dbReference type="RefSeq" id="WP_143889142.1">
    <property type="nucleotide sequence ID" value="NZ_VJNB01000001.1"/>
</dbReference>
<dbReference type="Proteomes" id="UP000315736">
    <property type="component" value="Unassembled WGS sequence"/>
</dbReference>
<proteinExistence type="predicted"/>
<comment type="caution">
    <text evidence="1">The sequence shown here is derived from an EMBL/GenBank/DDBJ whole genome shotgun (WGS) entry which is preliminary data.</text>
</comment>
<gene>
    <name evidence="1" type="ORF">Talka_00186</name>
</gene>
<dbReference type="EMBL" id="VJNB01000001">
    <property type="protein sequence ID" value="TSE21511.1"/>
    <property type="molecule type" value="Genomic_DNA"/>
</dbReference>
<evidence type="ECO:0000313" key="2">
    <source>
        <dbReference type="Proteomes" id="UP000315736"/>
    </source>
</evidence>
<name>A0A554WD44_9BURK</name>
<keyword evidence="2" id="KW-1185">Reference proteome</keyword>
<dbReference type="AlphaFoldDB" id="A0A554WD44"/>
<accession>A0A554WD44</accession>
<protein>
    <submittedName>
        <fullName evidence="1">Uncharacterized protein</fullName>
    </submittedName>
</protein>
<organism evidence="1 2">
    <name type="scientific">Tepidimonas alkaliphilus</name>
    <dbReference type="NCBI Taxonomy" id="2588942"/>
    <lineage>
        <taxon>Bacteria</taxon>
        <taxon>Pseudomonadati</taxon>
        <taxon>Pseudomonadota</taxon>
        <taxon>Betaproteobacteria</taxon>
        <taxon>Burkholderiales</taxon>
        <taxon>Tepidimonas</taxon>
    </lineage>
</organism>
<reference evidence="1 2" key="1">
    <citation type="submission" date="2019-07" db="EMBL/GenBank/DDBJ databases">
        <title>Tepidimonas alkaliphilus YIM 72238 draft genome.</title>
        <authorList>
            <person name="Da Costa M.S."/>
            <person name="Froufe H.J.C."/>
            <person name="Egas C."/>
            <person name="Albuquerque L."/>
        </authorList>
    </citation>
    <scope>NUCLEOTIDE SEQUENCE [LARGE SCALE GENOMIC DNA]</scope>
    <source>
        <strain evidence="1 2">YIM 72238</strain>
    </source>
</reference>
<evidence type="ECO:0000313" key="1">
    <source>
        <dbReference type="EMBL" id="TSE21511.1"/>
    </source>
</evidence>